<gene>
    <name evidence="2" type="ORF">CEXT_176271</name>
</gene>
<dbReference type="EMBL" id="BPLR01021159">
    <property type="protein sequence ID" value="GIX86648.1"/>
    <property type="molecule type" value="Genomic_DNA"/>
</dbReference>
<keyword evidence="1" id="KW-0732">Signal</keyword>
<evidence type="ECO:0000256" key="1">
    <source>
        <dbReference type="SAM" id="SignalP"/>
    </source>
</evidence>
<evidence type="ECO:0000313" key="3">
    <source>
        <dbReference type="Proteomes" id="UP001054945"/>
    </source>
</evidence>
<comment type="caution">
    <text evidence="2">The sequence shown here is derived from an EMBL/GenBank/DDBJ whole genome shotgun (WGS) entry which is preliminary data.</text>
</comment>
<accession>A0AAV4NQG2</accession>
<proteinExistence type="predicted"/>
<protein>
    <submittedName>
        <fullName evidence="2">Uncharacterized protein</fullName>
    </submittedName>
</protein>
<feature type="chain" id="PRO_5043573709" evidence="1">
    <location>
        <begin position="23"/>
        <end position="72"/>
    </location>
</feature>
<organism evidence="2 3">
    <name type="scientific">Caerostris extrusa</name>
    <name type="common">Bark spider</name>
    <name type="synonym">Caerostris bankana</name>
    <dbReference type="NCBI Taxonomy" id="172846"/>
    <lineage>
        <taxon>Eukaryota</taxon>
        <taxon>Metazoa</taxon>
        <taxon>Ecdysozoa</taxon>
        <taxon>Arthropoda</taxon>
        <taxon>Chelicerata</taxon>
        <taxon>Arachnida</taxon>
        <taxon>Araneae</taxon>
        <taxon>Araneomorphae</taxon>
        <taxon>Entelegynae</taxon>
        <taxon>Araneoidea</taxon>
        <taxon>Araneidae</taxon>
        <taxon>Caerostris</taxon>
    </lineage>
</organism>
<sequence>MGPVDGTEWLLWCFLGLAKLGCEDDRQLDAARLYMKAIVHEERTSFKIIGGCTLHTSPSTRDCCNGWSSVLS</sequence>
<name>A0AAV4NQG2_CAEEX</name>
<keyword evidence="3" id="KW-1185">Reference proteome</keyword>
<dbReference type="AlphaFoldDB" id="A0AAV4NQG2"/>
<reference evidence="2 3" key="1">
    <citation type="submission" date="2021-06" db="EMBL/GenBank/DDBJ databases">
        <title>Caerostris extrusa draft genome.</title>
        <authorList>
            <person name="Kono N."/>
            <person name="Arakawa K."/>
        </authorList>
    </citation>
    <scope>NUCLEOTIDE SEQUENCE [LARGE SCALE GENOMIC DNA]</scope>
</reference>
<dbReference type="Proteomes" id="UP001054945">
    <property type="component" value="Unassembled WGS sequence"/>
</dbReference>
<evidence type="ECO:0000313" key="2">
    <source>
        <dbReference type="EMBL" id="GIX86648.1"/>
    </source>
</evidence>
<feature type="signal peptide" evidence="1">
    <location>
        <begin position="1"/>
        <end position="22"/>
    </location>
</feature>